<keyword evidence="1" id="KW-1133">Transmembrane helix</keyword>
<evidence type="ECO:0000256" key="1">
    <source>
        <dbReference type="SAM" id="Phobius"/>
    </source>
</evidence>
<feature type="transmembrane region" description="Helical" evidence="1">
    <location>
        <begin position="80"/>
        <end position="101"/>
    </location>
</feature>
<name>A0ABZ3CYA0_9GAMM</name>
<sequence>MFQTLFEKLKGATRLWPCLLLAIVTTTAVGAVYPQQVGLLLWSLTKVFWAIYLAYWLDRWVFWYARPGDYQSRSTAGNSLITYMMLRRVILMAAVAIAVGLGV</sequence>
<evidence type="ECO:0000313" key="3">
    <source>
        <dbReference type="Proteomes" id="UP001453229"/>
    </source>
</evidence>
<dbReference type="EMBL" id="CP151919">
    <property type="protein sequence ID" value="XAD56216.1"/>
    <property type="molecule type" value="Genomic_DNA"/>
</dbReference>
<proteinExistence type="predicted"/>
<dbReference type="RefSeq" id="WP_110678752.1">
    <property type="nucleotide sequence ID" value="NZ_CP151919.1"/>
</dbReference>
<keyword evidence="1" id="KW-0472">Membrane</keyword>
<dbReference type="InterPro" id="IPR025140">
    <property type="entry name" value="Holin_2-3"/>
</dbReference>
<reference evidence="2 3" key="1">
    <citation type="submission" date="2024-04" db="EMBL/GenBank/DDBJ databases">
        <title>Salinicola lusitanus LLJ914,a marine bacterium isolated from the Okinawa Trough.</title>
        <authorList>
            <person name="Li J."/>
        </authorList>
    </citation>
    <scope>NUCLEOTIDE SEQUENCE [LARGE SCALE GENOMIC DNA]</scope>
    <source>
        <strain evidence="2 3">LLJ914</strain>
    </source>
</reference>
<feature type="transmembrane region" description="Helical" evidence="1">
    <location>
        <begin position="39"/>
        <end position="57"/>
    </location>
</feature>
<protein>
    <submittedName>
        <fullName evidence="2">Holin</fullName>
    </submittedName>
</protein>
<accession>A0ABZ3CYA0</accession>
<keyword evidence="3" id="KW-1185">Reference proteome</keyword>
<keyword evidence="1" id="KW-0812">Transmembrane</keyword>
<organism evidence="2 3">
    <name type="scientific">Salinicola lusitanus</name>
    <dbReference type="NCBI Taxonomy" id="1949085"/>
    <lineage>
        <taxon>Bacteria</taxon>
        <taxon>Pseudomonadati</taxon>
        <taxon>Pseudomonadota</taxon>
        <taxon>Gammaproteobacteria</taxon>
        <taxon>Oceanospirillales</taxon>
        <taxon>Halomonadaceae</taxon>
        <taxon>Salinicola</taxon>
    </lineage>
</organism>
<dbReference type="Pfam" id="PF13272">
    <property type="entry name" value="Holin_2-3"/>
    <property type="match status" value="1"/>
</dbReference>
<feature type="transmembrane region" description="Helical" evidence="1">
    <location>
        <begin position="12"/>
        <end position="33"/>
    </location>
</feature>
<dbReference type="Proteomes" id="UP001453229">
    <property type="component" value="Chromosome"/>
</dbReference>
<evidence type="ECO:0000313" key="2">
    <source>
        <dbReference type="EMBL" id="XAD56216.1"/>
    </source>
</evidence>
<gene>
    <name evidence="2" type="ORF">AAGT95_09540</name>
</gene>